<evidence type="ECO:0000313" key="2">
    <source>
        <dbReference type="EMBL" id="GAA2898900.1"/>
    </source>
</evidence>
<comment type="caution">
    <text evidence="2">The sequence shown here is derived from an EMBL/GenBank/DDBJ whole genome shotgun (WGS) entry which is preliminary data.</text>
</comment>
<dbReference type="EMBL" id="BAAAVI010000063">
    <property type="protein sequence ID" value="GAA2898900.1"/>
    <property type="molecule type" value="Genomic_DNA"/>
</dbReference>
<evidence type="ECO:0000256" key="1">
    <source>
        <dbReference type="SAM" id="SignalP"/>
    </source>
</evidence>
<feature type="chain" id="PRO_5046302108" description="Secreted protein" evidence="1">
    <location>
        <begin position="25"/>
        <end position="197"/>
    </location>
</feature>
<evidence type="ECO:0000313" key="3">
    <source>
        <dbReference type="Proteomes" id="UP001500831"/>
    </source>
</evidence>
<name>A0ABP6IMV0_9ACTN</name>
<reference evidence="3" key="1">
    <citation type="journal article" date="2019" name="Int. J. Syst. Evol. Microbiol.">
        <title>The Global Catalogue of Microorganisms (GCM) 10K type strain sequencing project: providing services to taxonomists for standard genome sequencing and annotation.</title>
        <authorList>
            <consortium name="The Broad Institute Genomics Platform"/>
            <consortium name="The Broad Institute Genome Sequencing Center for Infectious Disease"/>
            <person name="Wu L."/>
            <person name="Ma J."/>
        </authorList>
    </citation>
    <scope>NUCLEOTIDE SEQUENCE [LARGE SCALE GENOMIC DNA]</scope>
    <source>
        <strain evidence="3">JCM 6242</strain>
    </source>
</reference>
<evidence type="ECO:0008006" key="4">
    <source>
        <dbReference type="Google" id="ProtNLM"/>
    </source>
</evidence>
<protein>
    <recommendedName>
        <fullName evidence="4">Secreted protein</fullName>
    </recommendedName>
</protein>
<gene>
    <name evidence="2" type="ORF">GCM10010517_64340</name>
</gene>
<dbReference type="RefSeq" id="WP_344979399.1">
    <property type="nucleotide sequence ID" value="NZ_BAAAVI010000063.1"/>
</dbReference>
<keyword evidence="1" id="KW-0732">Signal</keyword>
<organism evidence="2 3">
    <name type="scientific">Streptosporangium fragile</name>
    <dbReference type="NCBI Taxonomy" id="46186"/>
    <lineage>
        <taxon>Bacteria</taxon>
        <taxon>Bacillati</taxon>
        <taxon>Actinomycetota</taxon>
        <taxon>Actinomycetes</taxon>
        <taxon>Streptosporangiales</taxon>
        <taxon>Streptosporangiaceae</taxon>
        <taxon>Streptosporangium</taxon>
    </lineage>
</organism>
<dbReference type="Proteomes" id="UP001500831">
    <property type="component" value="Unassembled WGS sequence"/>
</dbReference>
<proteinExistence type="predicted"/>
<keyword evidence="3" id="KW-1185">Reference proteome</keyword>
<sequence>MKRSSFLAALTAAAVLAAPAAASAAPASPTAGGSTGSTASGAKVFSFRGMNLKLPTSWRVYRSGDWNLVTTRSCPEPYYPAQRCEGFWVLGPEAIADGLPSGKNPFLPGFAQPNCPYNYVKDFWFFEGKPKRGLRQIGPGHKAKYAAWPAYCAPSHEKWRSIEFTQREWFLPTSKILVVDYWDIPGLATVLKNATWS</sequence>
<feature type="signal peptide" evidence="1">
    <location>
        <begin position="1"/>
        <end position="24"/>
    </location>
</feature>
<accession>A0ABP6IMV0</accession>